<dbReference type="Gene3D" id="1.10.600.10">
    <property type="entry name" value="Farnesyl Diphosphate Synthase"/>
    <property type="match status" value="1"/>
</dbReference>
<dbReference type="EMBL" id="FLUQ01000002">
    <property type="protein sequence ID" value="SBW03366.1"/>
    <property type="molecule type" value="Genomic_DNA"/>
</dbReference>
<evidence type="ECO:0000256" key="2">
    <source>
        <dbReference type="ARBA" id="ARBA00006706"/>
    </source>
</evidence>
<dbReference type="PROSITE" id="PS00723">
    <property type="entry name" value="POLYPRENYL_SYNTHASE_1"/>
    <property type="match status" value="1"/>
</dbReference>
<proteinExistence type="inferred from homology"/>
<dbReference type="GO" id="GO:0004659">
    <property type="term" value="F:prenyltransferase activity"/>
    <property type="evidence" value="ECO:0007669"/>
    <property type="project" value="InterPro"/>
</dbReference>
<accession>A0A212JV84</accession>
<sequence length="321" mass="34847">MLSLVSVLREEQPRINAVLEKEIAALPASARDVARHTLAAGGKRLRPMLAVTMGRLFGCDHPDIYAMAAAIEFLHVASLLHDDVLDNATTRRGIVAAHTVYTPTVAILGGDVMLAHAAGMVAKLGDSFISIQFAEAVSQTAVGEIDEFNNLGDVMLPYEKYLAIITGKTAWNLRIACELPAHRAGAGEEQVKAAAAFGQELGLAFQIVDDALDIAPSKDTGKPSGGDLRERKCTPLTRFYMDSLPENEAKAFAEKFKTGSFTEAEIEAIIRTMREKGMDKQTRDLAEPHLARAKEALAKLPANKERKILEQVPDFIKTRGN</sequence>
<dbReference type="PANTHER" id="PTHR12001:SF69">
    <property type="entry name" value="ALL TRANS-POLYPRENYL-DIPHOSPHATE SYNTHASE PDSS1"/>
    <property type="match status" value="1"/>
</dbReference>
<dbReference type="InterPro" id="IPR008949">
    <property type="entry name" value="Isoprenoid_synthase_dom_sf"/>
</dbReference>
<gene>
    <name evidence="7" type="ORF">KL86DPRO_20131</name>
</gene>
<protein>
    <submittedName>
        <fullName evidence="7">Polyprenyl synthetase</fullName>
    </submittedName>
</protein>
<evidence type="ECO:0000256" key="1">
    <source>
        <dbReference type="ARBA" id="ARBA00001946"/>
    </source>
</evidence>
<evidence type="ECO:0000256" key="3">
    <source>
        <dbReference type="ARBA" id="ARBA00022679"/>
    </source>
</evidence>
<keyword evidence="5" id="KW-0460">Magnesium</keyword>
<dbReference type="AlphaFoldDB" id="A0A212JV84"/>
<reference evidence="7" key="1">
    <citation type="submission" date="2016-04" db="EMBL/GenBank/DDBJ databases">
        <authorList>
            <person name="Evans L.H."/>
            <person name="Alamgir A."/>
            <person name="Owens N."/>
            <person name="Weber N.D."/>
            <person name="Virtaneva K."/>
            <person name="Barbian K."/>
            <person name="Babar A."/>
            <person name="Rosenke K."/>
        </authorList>
    </citation>
    <scope>NUCLEOTIDE SEQUENCE</scope>
    <source>
        <strain evidence="7">86</strain>
    </source>
</reference>
<keyword evidence="4" id="KW-0479">Metal-binding</keyword>
<evidence type="ECO:0000256" key="6">
    <source>
        <dbReference type="RuleBase" id="RU004466"/>
    </source>
</evidence>
<organism evidence="7">
    <name type="scientific">uncultured delta proteobacterium</name>
    <dbReference type="NCBI Taxonomy" id="34034"/>
    <lineage>
        <taxon>Bacteria</taxon>
        <taxon>Deltaproteobacteria</taxon>
        <taxon>environmental samples</taxon>
    </lineage>
</organism>
<dbReference type="InterPro" id="IPR033749">
    <property type="entry name" value="Polyprenyl_synt_CS"/>
</dbReference>
<dbReference type="GO" id="GO:0008299">
    <property type="term" value="P:isoprenoid biosynthetic process"/>
    <property type="evidence" value="ECO:0007669"/>
    <property type="project" value="InterPro"/>
</dbReference>
<comment type="similarity">
    <text evidence="2 6">Belongs to the FPP/GGPP synthase family.</text>
</comment>
<evidence type="ECO:0000313" key="7">
    <source>
        <dbReference type="EMBL" id="SBW03366.1"/>
    </source>
</evidence>
<comment type="cofactor">
    <cofactor evidence="1">
        <name>Mg(2+)</name>
        <dbReference type="ChEBI" id="CHEBI:18420"/>
    </cofactor>
</comment>
<dbReference type="CDD" id="cd00685">
    <property type="entry name" value="Trans_IPPS_HT"/>
    <property type="match status" value="1"/>
</dbReference>
<name>A0A212JV84_9DELT</name>
<dbReference type="InterPro" id="IPR000092">
    <property type="entry name" value="Polyprenyl_synt"/>
</dbReference>
<dbReference type="SFLD" id="SFLDG01017">
    <property type="entry name" value="Polyprenyl_Transferase_Like"/>
    <property type="match status" value="1"/>
</dbReference>
<dbReference type="GO" id="GO:0046872">
    <property type="term" value="F:metal ion binding"/>
    <property type="evidence" value="ECO:0007669"/>
    <property type="project" value="UniProtKB-KW"/>
</dbReference>
<dbReference type="SUPFAM" id="SSF48576">
    <property type="entry name" value="Terpenoid synthases"/>
    <property type="match status" value="1"/>
</dbReference>
<evidence type="ECO:0000256" key="4">
    <source>
        <dbReference type="ARBA" id="ARBA00022723"/>
    </source>
</evidence>
<evidence type="ECO:0000256" key="5">
    <source>
        <dbReference type="ARBA" id="ARBA00022842"/>
    </source>
</evidence>
<dbReference type="PANTHER" id="PTHR12001">
    <property type="entry name" value="GERANYLGERANYL PYROPHOSPHATE SYNTHASE"/>
    <property type="match status" value="1"/>
</dbReference>
<keyword evidence="3 6" id="KW-0808">Transferase</keyword>
<dbReference type="Pfam" id="PF00348">
    <property type="entry name" value="polyprenyl_synt"/>
    <property type="match status" value="1"/>
</dbReference>
<dbReference type="SFLD" id="SFLDS00005">
    <property type="entry name" value="Isoprenoid_Synthase_Type_I"/>
    <property type="match status" value="1"/>
</dbReference>